<evidence type="ECO:0000313" key="3">
    <source>
        <dbReference type="Proteomes" id="UP001596200"/>
    </source>
</evidence>
<accession>A0ABW1GVY6</accession>
<proteinExistence type="predicted"/>
<sequence length="448" mass="48956">MSTLANQLASAEREEVARAIRLLLARPLLTAAADPAGFELVRRRRESLAQWFDYTCGWSLVVEPRRGYARLTKIRASSDGSRPARRARSGRSPFDRRRYVLLCVTAAELLSMPMTTIGMLADRVVQATAADRVLAGFDPVHRPERMAFVDVLRLLESYDVLRAVDGATEAYVESAEAKVLYRVDTTLLMRLPAAPVGASRMAVSPDEVPAHFEELLTGLLRERRYGGAVVEGTAEETHGETATTDAQRNLRLRHSVLRRLFDDPVLYRADLADDELAYVTSLTGRQILRRAVEQAGFLLEERAEGFLLVDPDAIATDVRFPDDTSTARVAALILLEPLCAAPAGMLPEQLAEAGADLLRRFPRWAKAYQSEEGAARLADDAVRVLSDIGLARVSRGRVLARPAAHRYRLTGTTSPEAQDEPGPEEGASPHGTEGTTASDGGAAEGDMQ</sequence>
<comment type="caution">
    <text evidence="2">The sequence shown here is derived from an EMBL/GenBank/DDBJ whole genome shotgun (WGS) entry which is preliminary data.</text>
</comment>
<organism evidence="2 3">
    <name type="scientific">Streptomyces pulveraceus</name>
    <dbReference type="NCBI Taxonomy" id="68258"/>
    <lineage>
        <taxon>Bacteria</taxon>
        <taxon>Bacillati</taxon>
        <taxon>Actinomycetota</taxon>
        <taxon>Actinomycetes</taxon>
        <taxon>Kitasatosporales</taxon>
        <taxon>Streptomycetaceae</taxon>
        <taxon>Streptomyces</taxon>
    </lineage>
</organism>
<evidence type="ECO:0000256" key="1">
    <source>
        <dbReference type="SAM" id="MobiDB-lite"/>
    </source>
</evidence>
<reference evidence="3" key="1">
    <citation type="journal article" date="2019" name="Int. J. Syst. Evol. Microbiol.">
        <title>The Global Catalogue of Microorganisms (GCM) 10K type strain sequencing project: providing services to taxonomists for standard genome sequencing and annotation.</title>
        <authorList>
            <consortium name="The Broad Institute Genomics Platform"/>
            <consortium name="The Broad Institute Genome Sequencing Center for Infectious Disease"/>
            <person name="Wu L."/>
            <person name="Ma J."/>
        </authorList>
    </citation>
    <scope>NUCLEOTIDE SEQUENCE [LARGE SCALE GENOMIC DNA]</scope>
    <source>
        <strain evidence="3">JCM 4147</strain>
    </source>
</reference>
<evidence type="ECO:0000313" key="2">
    <source>
        <dbReference type="EMBL" id="MFC5917732.1"/>
    </source>
</evidence>
<dbReference type="Proteomes" id="UP001596200">
    <property type="component" value="Unassembled WGS sequence"/>
</dbReference>
<feature type="region of interest" description="Disordered" evidence="1">
    <location>
        <begin position="405"/>
        <end position="448"/>
    </location>
</feature>
<name>A0ABW1GVY6_9ACTN</name>
<keyword evidence="3" id="KW-1185">Reference proteome</keyword>
<dbReference type="Pfam" id="PF09661">
    <property type="entry name" value="DUF2398"/>
    <property type="match status" value="1"/>
</dbReference>
<dbReference type="NCBIfam" id="TIGR02678">
    <property type="entry name" value="TIGR02678 family protein"/>
    <property type="match status" value="1"/>
</dbReference>
<protein>
    <submittedName>
        <fullName evidence="2">TIGR02678 family protein</fullName>
    </submittedName>
</protein>
<dbReference type="EMBL" id="JBHSPU010000030">
    <property type="protein sequence ID" value="MFC5917732.1"/>
    <property type="molecule type" value="Genomic_DNA"/>
</dbReference>
<dbReference type="InterPro" id="IPR013494">
    <property type="entry name" value="CHP02678"/>
</dbReference>
<gene>
    <name evidence="2" type="ORF">ACFP1B_30545</name>
</gene>
<dbReference type="RefSeq" id="WP_344512066.1">
    <property type="nucleotide sequence ID" value="NZ_BAAATU010000022.1"/>
</dbReference>